<evidence type="ECO:0000256" key="5">
    <source>
        <dbReference type="SAM" id="SignalP"/>
    </source>
</evidence>
<comment type="similarity">
    <text evidence="2">Belongs to the bacterial solute-binding protein 1 family.</text>
</comment>
<name>A0A9D2JEI5_9FIRM</name>
<keyword evidence="4 5" id="KW-0732">Signal</keyword>
<dbReference type="PANTHER" id="PTHR43649:SF31">
    <property type="entry name" value="SN-GLYCEROL-3-PHOSPHATE-BINDING PERIPLASMIC PROTEIN UGPB"/>
    <property type="match status" value="1"/>
</dbReference>
<gene>
    <name evidence="6" type="ORF">H9810_02235</name>
</gene>
<dbReference type="PANTHER" id="PTHR43649">
    <property type="entry name" value="ARABINOSE-BINDING PROTEIN-RELATED"/>
    <property type="match status" value="1"/>
</dbReference>
<dbReference type="Proteomes" id="UP000824031">
    <property type="component" value="Unassembled WGS sequence"/>
</dbReference>
<organism evidence="6 7">
    <name type="scientific">Candidatus Gemmiger excrementavium</name>
    <dbReference type="NCBI Taxonomy" id="2838608"/>
    <lineage>
        <taxon>Bacteria</taxon>
        <taxon>Bacillati</taxon>
        <taxon>Bacillota</taxon>
        <taxon>Clostridia</taxon>
        <taxon>Eubacteriales</taxon>
        <taxon>Gemmiger</taxon>
    </lineage>
</organism>
<keyword evidence="3" id="KW-0813">Transport</keyword>
<feature type="signal peptide" evidence="5">
    <location>
        <begin position="1"/>
        <end position="27"/>
    </location>
</feature>
<dbReference type="InterPro" id="IPR006059">
    <property type="entry name" value="SBP"/>
</dbReference>
<dbReference type="Pfam" id="PF01547">
    <property type="entry name" value="SBP_bac_1"/>
    <property type="match status" value="1"/>
</dbReference>
<reference evidence="6" key="1">
    <citation type="journal article" date="2021" name="PeerJ">
        <title>Extensive microbial diversity within the chicken gut microbiome revealed by metagenomics and culture.</title>
        <authorList>
            <person name="Gilroy R."/>
            <person name="Ravi A."/>
            <person name="Getino M."/>
            <person name="Pursley I."/>
            <person name="Horton D.L."/>
            <person name="Alikhan N.F."/>
            <person name="Baker D."/>
            <person name="Gharbi K."/>
            <person name="Hall N."/>
            <person name="Watson M."/>
            <person name="Adriaenssens E.M."/>
            <person name="Foster-Nyarko E."/>
            <person name="Jarju S."/>
            <person name="Secka A."/>
            <person name="Antonio M."/>
            <person name="Oren A."/>
            <person name="Chaudhuri R.R."/>
            <person name="La Ragione R."/>
            <person name="Hildebrand F."/>
            <person name="Pallen M.J."/>
        </authorList>
    </citation>
    <scope>NUCLEOTIDE SEQUENCE</scope>
    <source>
        <strain evidence="6">3436</strain>
    </source>
</reference>
<accession>A0A9D2JEI5</accession>
<evidence type="ECO:0000256" key="2">
    <source>
        <dbReference type="ARBA" id="ARBA00008520"/>
    </source>
</evidence>
<dbReference type="SUPFAM" id="SSF53850">
    <property type="entry name" value="Periplasmic binding protein-like II"/>
    <property type="match status" value="1"/>
</dbReference>
<reference evidence="6" key="2">
    <citation type="submission" date="2021-04" db="EMBL/GenBank/DDBJ databases">
        <authorList>
            <person name="Gilroy R."/>
        </authorList>
    </citation>
    <scope>NUCLEOTIDE SEQUENCE</scope>
    <source>
        <strain evidence="6">3436</strain>
    </source>
</reference>
<dbReference type="EMBL" id="DXBO01000027">
    <property type="protein sequence ID" value="HIZ47525.1"/>
    <property type="molecule type" value="Genomic_DNA"/>
</dbReference>
<dbReference type="GO" id="GO:0030313">
    <property type="term" value="C:cell envelope"/>
    <property type="evidence" value="ECO:0007669"/>
    <property type="project" value="UniProtKB-SubCell"/>
</dbReference>
<comment type="caution">
    <text evidence="6">The sequence shown here is derived from an EMBL/GenBank/DDBJ whole genome shotgun (WGS) entry which is preliminary data.</text>
</comment>
<dbReference type="InterPro" id="IPR050490">
    <property type="entry name" value="Bact_solute-bd_prot1"/>
</dbReference>
<evidence type="ECO:0000256" key="1">
    <source>
        <dbReference type="ARBA" id="ARBA00004196"/>
    </source>
</evidence>
<feature type="chain" id="PRO_5038701507" evidence="5">
    <location>
        <begin position="28"/>
        <end position="440"/>
    </location>
</feature>
<sequence length="440" mass="47107">MKKLLALTMAGAMALSLAACGGSTSSAAEDSAPADASTTTETAADGEQVTLNWAVWDLESTAYWKAMADGYMAANPNVTIEMTDLGSTDYMTQLATQLAGGNGELDILTIKDIPGYSNLINLEMLVPMNDILTRDTADFGGVIEQLTASDGNFYAVPFRSDFWVLFYNKDMFDEAGIAYPSNDMTFDEFDALIREVSEKTGAYGNFYHTWRSTVTLFGILDGQNTIIDGSYDFLKPYYDTILAEQTDKVVPDYGELKTSGLHYSAAFENGQAAMCNMGSWFIATLQTYNAEAEANGVEPVNFGMVKYPHPDGVEAGTTLGTVTSLGINPYSEKQEAAADFINWCVSDEGAAAIAATGTFPAVSNSEINSIIAATEGFPTDEASVEALNTTAVYLEMPLSDKASEIETILNQEHDAIMTGAESVDEGIANMNEQVSALLAG</sequence>
<dbReference type="CDD" id="cd13585">
    <property type="entry name" value="PBP2_TMBP_like"/>
    <property type="match status" value="1"/>
</dbReference>
<dbReference type="PROSITE" id="PS51257">
    <property type="entry name" value="PROKAR_LIPOPROTEIN"/>
    <property type="match status" value="1"/>
</dbReference>
<proteinExistence type="inferred from homology"/>
<evidence type="ECO:0000313" key="7">
    <source>
        <dbReference type="Proteomes" id="UP000824031"/>
    </source>
</evidence>
<comment type="subcellular location">
    <subcellularLocation>
        <location evidence="1">Cell envelope</location>
    </subcellularLocation>
</comment>
<dbReference type="AlphaFoldDB" id="A0A9D2JEI5"/>
<evidence type="ECO:0000313" key="6">
    <source>
        <dbReference type="EMBL" id="HIZ47525.1"/>
    </source>
</evidence>
<dbReference type="Gene3D" id="3.40.190.10">
    <property type="entry name" value="Periplasmic binding protein-like II"/>
    <property type="match status" value="1"/>
</dbReference>
<protein>
    <submittedName>
        <fullName evidence="6">Extracellular solute-binding protein</fullName>
    </submittedName>
</protein>
<evidence type="ECO:0000256" key="4">
    <source>
        <dbReference type="ARBA" id="ARBA00022729"/>
    </source>
</evidence>
<evidence type="ECO:0000256" key="3">
    <source>
        <dbReference type="ARBA" id="ARBA00022448"/>
    </source>
</evidence>